<evidence type="ECO:0000259" key="1">
    <source>
        <dbReference type="Pfam" id="PF05239"/>
    </source>
</evidence>
<reference evidence="3" key="1">
    <citation type="journal article" date="2019" name="Int. J. Syst. Evol. Microbiol.">
        <title>The Global Catalogue of Microorganisms (GCM) 10K type strain sequencing project: providing services to taxonomists for standard genome sequencing and annotation.</title>
        <authorList>
            <consortium name="The Broad Institute Genomics Platform"/>
            <consortium name="The Broad Institute Genome Sequencing Center for Infectious Disease"/>
            <person name="Wu L."/>
            <person name="Ma J."/>
        </authorList>
    </citation>
    <scope>NUCLEOTIDE SEQUENCE [LARGE SCALE GENOMIC DNA]</scope>
    <source>
        <strain evidence="3">CGMCC 1.13574</strain>
    </source>
</reference>
<dbReference type="InterPro" id="IPR011033">
    <property type="entry name" value="PRC_barrel-like_sf"/>
</dbReference>
<dbReference type="EMBL" id="JBHUIO010000009">
    <property type="protein sequence ID" value="MFD2171297.1"/>
    <property type="molecule type" value="Genomic_DNA"/>
</dbReference>
<dbReference type="NCBIfam" id="TIGR02888">
    <property type="entry name" value="spore_YlmC_YmxH"/>
    <property type="match status" value="1"/>
</dbReference>
<sequence length="90" mass="9701">MKLSELAGKELIDVRSGTRVGLLGSADLFIDEESGVIHSIVITQGGFSFGKKRDQAVIPWAAIHKIGPDMILLDSAQEANYGVVQYGTRN</sequence>
<dbReference type="SUPFAM" id="SSF50346">
    <property type="entry name" value="PRC-barrel domain"/>
    <property type="match status" value="1"/>
</dbReference>
<organism evidence="2 3">
    <name type="scientific">Tumebacillus lipolyticus</name>
    <dbReference type="NCBI Taxonomy" id="1280370"/>
    <lineage>
        <taxon>Bacteria</taxon>
        <taxon>Bacillati</taxon>
        <taxon>Bacillota</taxon>
        <taxon>Bacilli</taxon>
        <taxon>Bacillales</taxon>
        <taxon>Alicyclobacillaceae</taxon>
        <taxon>Tumebacillus</taxon>
    </lineage>
</organism>
<keyword evidence="3" id="KW-1185">Reference proteome</keyword>
<name>A0ABW4ZZ73_9BACL</name>
<proteinExistence type="predicted"/>
<dbReference type="RefSeq" id="WP_386047984.1">
    <property type="nucleotide sequence ID" value="NZ_JBHUIO010000009.1"/>
</dbReference>
<dbReference type="Gene3D" id="2.30.30.240">
    <property type="entry name" value="PRC-barrel domain"/>
    <property type="match status" value="1"/>
</dbReference>
<accession>A0ABW4ZZ73</accession>
<dbReference type="Pfam" id="PF05239">
    <property type="entry name" value="PRC"/>
    <property type="match status" value="1"/>
</dbReference>
<dbReference type="InterPro" id="IPR014238">
    <property type="entry name" value="Spore_YlmC/YmxH"/>
</dbReference>
<dbReference type="PANTHER" id="PTHR40061:SF1">
    <property type="entry name" value="SPORULATION PROTEIN YLMC-RELATED"/>
    <property type="match status" value="1"/>
</dbReference>
<gene>
    <name evidence="2" type="ORF">ACFSOY_15110</name>
</gene>
<protein>
    <submittedName>
        <fullName evidence="2">YlmC/YmxH family sporulation protein</fullName>
    </submittedName>
</protein>
<comment type="caution">
    <text evidence="2">The sequence shown here is derived from an EMBL/GenBank/DDBJ whole genome shotgun (WGS) entry which is preliminary data.</text>
</comment>
<dbReference type="PANTHER" id="PTHR40061">
    <property type="entry name" value="SPORULATION PROTEIN YLMC-RELATED"/>
    <property type="match status" value="1"/>
</dbReference>
<evidence type="ECO:0000313" key="2">
    <source>
        <dbReference type="EMBL" id="MFD2171297.1"/>
    </source>
</evidence>
<feature type="domain" description="PRC-barrel" evidence="1">
    <location>
        <begin position="2"/>
        <end position="77"/>
    </location>
</feature>
<dbReference type="InterPro" id="IPR027275">
    <property type="entry name" value="PRC-brl_dom"/>
</dbReference>
<dbReference type="Proteomes" id="UP001597343">
    <property type="component" value="Unassembled WGS sequence"/>
</dbReference>
<evidence type="ECO:0000313" key="3">
    <source>
        <dbReference type="Proteomes" id="UP001597343"/>
    </source>
</evidence>